<evidence type="ECO:0000256" key="8">
    <source>
        <dbReference type="HAMAP-Rule" id="MF_02040"/>
    </source>
</evidence>
<dbReference type="Pfam" id="PF06155">
    <property type="entry name" value="GBBH-like_N"/>
    <property type="match status" value="1"/>
</dbReference>
<dbReference type="InterPro" id="IPR027417">
    <property type="entry name" value="P-loop_NTPase"/>
</dbReference>
<dbReference type="Pfam" id="PF10609">
    <property type="entry name" value="ParA"/>
    <property type="match status" value="1"/>
</dbReference>
<dbReference type="GO" id="GO:0046872">
    <property type="term" value="F:metal ion binding"/>
    <property type="evidence" value="ECO:0007669"/>
    <property type="project" value="UniProtKB-KW"/>
</dbReference>
<evidence type="ECO:0000259" key="10">
    <source>
        <dbReference type="Pfam" id="PF06155"/>
    </source>
</evidence>
<dbReference type="InterPro" id="IPR000808">
    <property type="entry name" value="Mrp-like_CS"/>
</dbReference>
<dbReference type="InterPro" id="IPR019591">
    <property type="entry name" value="Mrp/NBP35_ATP-bd"/>
</dbReference>
<dbReference type="PROSITE" id="PS01215">
    <property type="entry name" value="MRP"/>
    <property type="match status" value="1"/>
</dbReference>
<dbReference type="InterPro" id="IPR038492">
    <property type="entry name" value="GBBH-like_N_sf"/>
</dbReference>
<dbReference type="HAMAP" id="MF_02040">
    <property type="entry name" value="Mrp_NBP35"/>
    <property type="match status" value="1"/>
</dbReference>
<evidence type="ECO:0000313" key="11">
    <source>
        <dbReference type="EMBL" id="EDM25315.1"/>
    </source>
</evidence>
<comment type="similarity">
    <text evidence="2">In the C-terminal section; belongs to the Mrp/NBP35 ATP-binding proteins family.</text>
</comment>
<evidence type="ECO:0000313" key="12">
    <source>
        <dbReference type="Proteomes" id="UP000004947"/>
    </source>
</evidence>
<keyword evidence="12" id="KW-1185">Reference proteome</keyword>
<keyword evidence="3 8" id="KW-0479">Metal-binding</keyword>
<keyword evidence="8" id="KW-0378">Hydrolase</keyword>
<dbReference type="eggNOG" id="COG0489">
    <property type="taxonomic scope" value="Bacteria"/>
</dbReference>
<dbReference type="CDD" id="cd02037">
    <property type="entry name" value="Mrp_NBP35"/>
    <property type="match status" value="1"/>
</dbReference>
<keyword evidence="7 8" id="KW-0411">Iron-sulfur</keyword>
<accession>A6DSR2</accession>
<evidence type="ECO:0000256" key="4">
    <source>
        <dbReference type="ARBA" id="ARBA00022741"/>
    </source>
</evidence>
<reference evidence="11 12" key="1">
    <citation type="journal article" date="2010" name="J. Bacteriol.">
        <title>Genome sequence of Lentisphaera araneosa HTCC2155T, the type species of the order Lentisphaerales in the phylum Lentisphaerae.</title>
        <authorList>
            <person name="Thrash J.C."/>
            <person name="Cho J.C."/>
            <person name="Vergin K.L."/>
            <person name="Morris R.M."/>
            <person name="Giovannoni S.J."/>
        </authorList>
    </citation>
    <scope>NUCLEOTIDE SEQUENCE [LARGE SCALE GENOMIC DNA]</scope>
    <source>
        <strain evidence="11 12">HTCC2155</strain>
    </source>
</reference>
<dbReference type="EMBL" id="ABCK01000032">
    <property type="protein sequence ID" value="EDM25315.1"/>
    <property type="molecule type" value="Genomic_DNA"/>
</dbReference>
<comment type="subunit">
    <text evidence="8">Homodimer.</text>
</comment>
<dbReference type="PANTHER" id="PTHR42961">
    <property type="entry name" value="IRON-SULFUR PROTEIN NUBPL"/>
    <property type="match status" value="1"/>
</dbReference>
<evidence type="ECO:0000256" key="6">
    <source>
        <dbReference type="ARBA" id="ARBA00023004"/>
    </source>
</evidence>
<name>A6DSR2_9BACT</name>
<evidence type="ECO:0000256" key="1">
    <source>
        <dbReference type="ARBA" id="ARBA00007352"/>
    </source>
</evidence>
<protein>
    <recommendedName>
        <fullName evidence="8">Iron-sulfur cluster carrier protein</fullName>
    </recommendedName>
</protein>
<dbReference type="GO" id="GO:0016226">
    <property type="term" value="P:iron-sulfur cluster assembly"/>
    <property type="evidence" value="ECO:0007669"/>
    <property type="project" value="InterPro"/>
</dbReference>
<dbReference type="InterPro" id="IPR010376">
    <property type="entry name" value="GBBH-like_N"/>
</dbReference>
<organism evidence="11 12">
    <name type="scientific">Lentisphaera araneosa HTCC2155</name>
    <dbReference type="NCBI Taxonomy" id="313628"/>
    <lineage>
        <taxon>Bacteria</taxon>
        <taxon>Pseudomonadati</taxon>
        <taxon>Lentisphaerota</taxon>
        <taxon>Lentisphaeria</taxon>
        <taxon>Lentisphaerales</taxon>
        <taxon>Lentisphaeraceae</taxon>
        <taxon>Lentisphaera</taxon>
    </lineage>
</organism>
<dbReference type="InterPro" id="IPR044304">
    <property type="entry name" value="NUBPL-like"/>
</dbReference>
<dbReference type="GO" id="GO:0051539">
    <property type="term" value="F:4 iron, 4 sulfur cluster binding"/>
    <property type="evidence" value="ECO:0007669"/>
    <property type="project" value="TreeGrafter"/>
</dbReference>
<comment type="caution">
    <text evidence="8">Lacks conserved residue(s) required for the propagation of feature annotation.</text>
</comment>
<evidence type="ECO:0000259" key="9">
    <source>
        <dbReference type="Pfam" id="PF01883"/>
    </source>
</evidence>
<dbReference type="Gene3D" id="3.30.300.130">
    <property type="entry name" value="Fe-S cluster assembly (FSCA)"/>
    <property type="match status" value="1"/>
</dbReference>
<dbReference type="Proteomes" id="UP000004947">
    <property type="component" value="Unassembled WGS sequence"/>
</dbReference>
<feature type="domain" description="MIP18 family-like" evidence="9">
    <location>
        <begin position="10"/>
        <end position="81"/>
    </location>
</feature>
<evidence type="ECO:0000256" key="5">
    <source>
        <dbReference type="ARBA" id="ARBA00022840"/>
    </source>
</evidence>
<dbReference type="SUPFAM" id="SSF117916">
    <property type="entry name" value="Fe-S cluster assembly (FSCA) domain-like"/>
    <property type="match status" value="1"/>
</dbReference>
<feature type="domain" description="Gamma-butyrobetaine hydroxylase-like N-terminal" evidence="10">
    <location>
        <begin position="377"/>
        <end position="445"/>
    </location>
</feature>
<dbReference type="InterPro" id="IPR002744">
    <property type="entry name" value="MIP18-like"/>
</dbReference>
<dbReference type="GO" id="GO:0016887">
    <property type="term" value="F:ATP hydrolysis activity"/>
    <property type="evidence" value="ECO:0007669"/>
    <property type="project" value="UniProtKB-UniRule"/>
</dbReference>
<dbReference type="InterPro" id="IPR033756">
    <property type="entry name" value="YlxH/NBP35"/>
</dbReference>
<keyword evidence="5 8" id="KW-0067">ATP-binding</keyword>
<comment type="similarity">
    <text evidence="1">In the N-terminal section; belongs to the MIP18 family.</text>
</comment>
<comment type="function">
    <text evidence="8">Binds and transfers iron-sulfur (Fe-S) clusters to target apoproteins. Can hydrolyze ATP.</text>
</comment>
<dbReference type="AlphaFoldDB" id="A6DSR2"/>
<comment type="caution">
    <text evidence="11">The sequence shown here is derived from an EMBL/GenBank/DDBJ whole genome shotgun (WGS) entry which is preliminary data.</text>
</comment>
<dbReference type="SUPFAM" id="SSF52540">
    <property type="entry name" value="P-loop containing nucleoside triphosphate hydrolases"/>
    <property type="match status" value="1"/>
</dbReference>
<evidence type="ECO:0000256" key="2">
    <source>
        <dbReference type="ARBA" id="ARBA00008205"/>
    </source>
</evidence>
<keyword evidence="4 8" id="KW-0547">Nucleotide-binding</keyword>
<dbReference type="Pfam" id="PF01883">
    <property type="entry name" value="FeS_assembly_P"/>
    <property type="match status" value="1"/>
</dbReference>
<dbReference type="PANTHER" id="PTHR42961:SF2">
    <property type="entry name" value="IRON-SULFUR PROTEIN NUBPL"/>
    <property type="match status" value="1"/>
</dbReference>
<keyword evidence="6 8" id="KW-0408">Iron</keyword>
<dbReference type="FunFam" id="3.40.50.300:FF:001119">
    <property type="entry name" value="Iron-sulfur cluster carrier protein"/>
    <property type="match status" value="1"/>
</dbReference>
<evidence type="ECO:0000256" key="3">
    <source>
        <dbReference type="ARBA" id="ARBA00022723"/>
    </source>
</evidence>
<gene>
    <name evidence="11" type="ORF">LNTAR_03519</name>
</gene>
<comment type="similarity">
    <text evidence="8">Belongs to the Mrp/NBP35 ATP-binding proteins family.</text>
</comment>
<dbReference type="Gene3D" id="3.40.50.300">
    <property type="entry name" value="P-loop containing nucleotide triphosphate hydrolases"/>
    <property type="match status" value="1"/>
</dbReference>
<proteinExistence type="inferred from homology"/>
<evidence type="ECO:0000256" key="7">
    <source>
        <dbReference type="ARBA" id="ARBA00023014"/>
    </source>
</evidence>
<dbReference type="FunFam" id="3.30.300.130:FF:000008">
    <property type="entry name" value="Fe-S cluster assembly factor HCF101, chloroplastic"/>
    <property type="match status" value="1"/>
</dbReference>
<dbReference type="STRING" id="313628.LNTAR_03519"/>
<dbReference type="Gene3D" id="3.30.2020.30">
    <property type="match status" value="1"/>
</dbReference>
<sequence length="452" mass="49425">MSSKNKMNKEEAVLEVLSVIIDPDLGKDIVSLGFIKDLKISDSGEVDFSIELTTPACPVKEEFRSRATALVESLSWVTEVNITMTAQPQKEINANRAKGVAKVQNIIAVTSCKGGVGKSTTAVNLAYSLKRTGAKVGILDADIYGPSLPVMVSPQDTDIYQGGGMLLPLEYEGVKLMSFGFLNTDQEAAIMRGPMVSQVIGQIGGGCDWEELDYLIVDFPPGTGDIQLTLLQSLPFTAAVIVTTPQNLSFIDVIKGIKMFDQLQVPSVAVVENMSYFTCGNCDEKHRPYGQGALKKLVDMYGFRHAFELPIDVELSNAGDTGIPPVLAEPNGQLARYYSDIAASVAREISRIKFMAKDKPTVEFIEERGVVLTQGEKELVFEPRELRLSCHCAACRHEFTGEKILDEKSVPANVKPESIRPMGNYAVSVIWSDGHSSSVYAYDKLFEMKDEV</sequence>
<dbReference type="InterPro" id="IPR034904">
    <property type="entry name" value="FSCA_dom_sf"/>
</dbReference>
<dbReference type="GO" id="GO:0140663">
    <property type="term" value="F:ATP-dependent FeS chaperone activity"/>
    <property type="evidence" value="ECO:0007669"/>
    <property type="project" value="InterPro"/>
</dbReference>
<dbReference type="GO" id="GO:0005524">
    <property type="term" value="F:ATP binding"/>
    <property type="evidence" value="ECO:0007669"/>
    <property type="project" value="UniProtKB-UniRule"/>
</dbReference>